<keyword evidence="2" id="KW-0479">Metal-binding</keyword>
<feature type="region of interest" description="Disordered" evidence="6">
    <location>
        <begin position="16"/>
        <end position="70"/>
    </location>
</feature>
<sequence length="412" mass="46589">MRKNYYIVDYPPAPHIHPVDSKKERAGTGTASKSNYYDDDVLPGPSRARSRFPSPVSSEQSSSSSFTVASKGQKTMTDSFEYIPSFSEGGNKNRQIKESILYMICKDLQPFSFVENEGFLNLMKVTVPQFKVPNRTSFTRLLDLKYDCVAANVREKLSKTKNITLTTDVWTDTMQTRSFLGLTVHYCSDNETELVSSTLGVIELQERHTGQYLADELVNICRMWNIKKENISVIVTDSGANILKAVKLGFGKKYSIPCFVHLINLVAEKSVSDVANLSTLISKLKTIVTWFKASVVASDELRKATGTETKLIQEVNTRWNSKYFMIERFLELRPTINEIINRHRSAPNMISAKEAEELEEIKHLLRPLEAATRELCGEHYVTSSKVIPMAVHKNLICGAVTIQLLNERNRNN</sequence>
<comment type="caution">
    <text evidence="7">The sequence shown here is derived from an EMBL/GenBank/DDBJ whole genome shotgun (WGS) entry which is preliminary data.</text>
</comment>
<evidence type="ECO:0000256" key="6">
    <source>
        <dbReference type="SAM" id="MobiDB-lite"/>
    </source>
</evidence>
<evidence type="ECO:0000313" key="7">
    <source>
        <dbReference type="EMBL" id="CAH2008329.1"/>
    </source>
</evidence>
<dbReference type="SUPFAM" id="SSF53098">
    <property type="entry name" value="Ribonuclease H-like"/>
    <property type="match status" value="1"/>
</dbReference>
<organism evidence="7 8">
    <name type="scientific">Acanthoscelides obtectus</name>
    <name type="common">Bean weevil</name>
    <name type="synonym">Bruchus obtectus</name>
    <dbReference type="NCBI Taxonomy" id="200917"/>
    <lineage>
        <taxon>Eukaryota</taxon>
        <taxon>Metazoa</taxon>
        <taxon>Ecdysozoa</taxon>
        <taxon>Arthropoda</taxon>
        <taxon>Hexapoda</taxon>
        <taxon>Insecta</taxon>
        <taxon>Pterygota</taxon>
        <taxon>Neoptera</taxon>
        <taxon>Endopterygota</taxon>
        <taxon>Coleoptera</taxon>
        <taxon>Polyphaga</taxon>
        <taxon>Cucujiformia</taxon>
        <taxon>Chrysomeloidea</taxon>
        <taxon>Chrysomelidae</taxon>
        <taxon>Bruchinae</taxon>
        <taxon>Bruchini</taxon>
        <taxon>Acanthoscelides</taxon>
    </lineage>
</organism>
<protein>
    <recommendedName>
        <fullName evidence="9">Zinc finger BED domain-containing protein 1-like</fullName>
    </recommendedName>
</protein>
<reference evidence="7" key="1">
    <citation type="submission" date="2022-03" db="EMBL/GenBank/DDBJ databases">
        <authorList>
            <person name="Sayadi A."/>
        </authorList>
    </citation>
    <scope>NUCLEOTIDE SEQUENCE</scope>
</reference>
<feature type="compositionally biased region" description="Low complexity" evidence="6">
    <location>
        <begin position="51"/>
        <end position="70"/>
    </location>
</feature>
<dbReference type="Gene3D" id="1.10.10.1070">
    <property type="entry name" value="Zinc finger, BED domain-containing"/>
    <property type="match status" value="1"/>
</dbReference>
<feature type="compositionally biased region" description="Basic and acidic residues" evidence="6">
    <location>
        <begin position="17"/>
        <end position="26"/>
    </location>
</feature>
<evidence type="ECO:0008006" key="9">
    <source>
        <dbReference type="Google" id="ProtNLM"/>
    </source>
</evidence>
<evidence type="ECO:0000313" key="8">
    <source>
        <dbReference type="Proteomes" id="UP001152888"/>
    </source>
</evidence>
<dbReference type="EMBL" id="CAKOFQ010007800">
    <property type="protein sequence ID" value="CAH2008329.1"/>
    <property type="molecule type" value="Genomic_DNA"/>
</dbReference>
<dbReference type="PANTHER" id="PTHR46481:SF10">
    <property type="entry name" value="ZINC FINGER BED DOMAIN-CONTAINING PROTEIN 39"/>
    <property type="match status" value="1"/>
</dbReference>
<proteinExistence type="predicted"/>
<keyword evidence="8" id="KW-1185">Reference proteome</keyword>
<dbReference type="GO" id="GO:0005634">
    <property type="term" value="C:nucleus"/>
    <property type="evidence" value="ECO:0007669"/>
    <property type="project" value="UniProtKB-SubCell"/>
</dbReference>
<evidence type="ECO:0000256" key="5">
    <source>
        <dbReference type="ARBA" id="ARBA00023242"/>
    </source>
</evidence>
<evidence type="ECO:0000256" key="1">
    <source>
        <dbReference type="ARBA" id="ARBA00004123"/>
    </source>
</evidence>
<dbReference type="Proteomes" id="UP001152888">
    <property type="component" value="Unassembled WGS sequence"/>
</dbReference>
<evidence type="ECO:0000256" key="4">
    <source>
        <dbReference type="ARBA" id="ARBA00022833"/>
    </source>
</evidence>
<dbReference type="GO" id="GO:0008270">
    <property type="term" value="F:zinc ion binding"/>
    <property type="evidence" value="ECO:0007669"/>
    <property type="project" value="UniProtKB-KW"/>
</dbReference>
<name>A0A9P0M3Y3_ACAOB</name>
<dbReference type="OrthoDB" id="6620210at2759"/>
<dbReference type="AlphaFoldDB" id="A0A9P0M3Y3"/>
<dbReference type="InterPro" id="IPR012337">
    <property type="entry name" value="RNaseH-like_sf"/>
</dbReference>
<comment type="subcellular location">
    <subcellularLocation>
        <location evidence="1">Nucleus</location>
    </subcellularLocation>
</comment>
<keyword evidence="3" id="KW-0863">Zinc-finger</keyword>
<keyword evidence="4" id="KW-0862">Zinc</keyword>
<dbReference type="InterPro" id="IPR052035">
    <property type="entry name" value="ZnF_BED_domain_contain"/>
</dbReference>
<gene>
    <name evidence="7" type="ORF">ACAOBT_LOCUS30172</name>
</gene>
<dbReference type="SUPFAM" id="SSF140996">
    <property type="entry name" value="Hermes dimerisation domain"/>
    <property type="match status" value="1"/>
</dbReference>
<evidence type="ECO:0000256" key="2">
    <source>
        <dbReference type="ARBA" id="ARBA00022723"/>
    </source>
</evidence>
<keyword evidence="5" id="KW-0539">Nucleus</keyword>
<evidence type="ECO:0000256" key="3">
    <source>
        <dbReference type="ARBA" id="ARBA00022771"/>
    </source>
</evidence>
<dbReference type="PANTHER" id="PTHR46481">
    <property type="entry name" value="ZINC FINGER BED DOMAIN-CONTAINING PROTEIN 4"/>
    <property type="match status" value="1"/>
</dbReference>
<accession>A0A9P0M3Y3</accession>